<protein>
    <submittedName>
        <fullName evidence="1">Uncharacterized protein</fullName>
    </submittedName>
</protein>
<accession>A0A1X7V719</accession>
<name>A0A1X7V719_AMPQE</name>
<dbReference type="AlphaFoldDB" id="A0A1X7V719"/>
<proteinExistence type="predicted"/>
<dbReference type="EnsemblMetazoa" id="Aqu2.1.35604_001">
    <property type="protein sequence ID" value="Aqu2.1.35604_001"/>
    <property type="gene ID" value="Aqu2.1.35604"/>
</dbReference>
<dbReference type="InParanoid" id="A0A1X7V719"/>
<reference evidence="1" key="1">
    <citation type="submission" date="2017-05" db="UniProtKB">
        <authorList>
            <consortium name="EnsemblMetazoa"/>
        </authorList>
    </citation>
    <scope>IDENTIFICATION</scope>
</reference>
<sequence length="116" mass="13934">MLLGWFEKRWCWHWDLELLIGKLQDATKVIPPGREFLRRIINLLQGGWLYHPHILLNRAFFSDLRWWQFLLFHWNGDPRMMPLPSPLLLLVVDLLVDLTVAWALESCIRCFRTIVP</sequence>
<evidence type="ECO:0000313" key="1">
    <source>
        <dbReference type="EnsemblMetazoa" id="Aqu2.1.35604_001"/>
    </source>
</evidence>
<organism evidence="1">
    <name type="scientific">Amphimedon queenslandica</name>
    <name type="common">Sponge</name>
    <dbReference type="NCBI Taxonomy" id="400682"/>
    <lineage>
        <taxon>Eukaryota</taxon>
        <taxon>Metazoa</taxon>
        <taxon>Porifera</taxon>
        <taxon>Demospongiae</taxon>
        <taxon>Heteroscleromorpha</taxon>
        <taxon>Haplosclerida</taxon>
        <taxon>Niphatidae</taxon>
        <taxon>Amphimedon</taxon>
    </lineage>
</organism>